<dbReference type="GO" id="GO:0070573">
    <property type="term" value="F:metallodipeptidase activity"/>
    <property type="evidence" value="ECO:0007669"/>
    <property type="project" value="TreeGrafter"/>
</dbReference>
<keyword evidence="4" id="KW-0479">Metal-binding</keyword>
<evidence type="ECO:0000256" key="6">
    <source>
        <dbReference type="ARBA" id="ARBA00022833"/>
    </source>
</evidence>
<comment type="caution">
    <text evidence="10">The sequence shown here is derived from an EMBL/GenBank/DDBJ whole genome shotgun (WGS) entry which is preliminary data.</text>
</comment>
<dbReference type="InterPro" id="IPR001160">
    <property type="entry name" value="Peptidase_M20C"/>
</dbReference>
<comment type="cofactor">
    <cofactor evidence="1">
        <name>Co(2+)</name>
        <dbReference type="ChEBI" id="CHEBI:48828"/>
    </cofactor>
</comment>
<dbReference type="Pfam" id="PF01546">
    <property type="entry name" value="Peptidase_M20"/>
    <property type="match status" value="1"/>
</dbReference>
<keyword evidence="8" id="KW-0170">Cobalt</keyword>
<evidence type="ECO:0000256" key="3">
    <source>
        <dbReference type="ARBA" id="ARBA00022670"/>
    </source>
</evidence>
<keyword evidence="11" id="KW-1185">Reference proteome</keyword>
<evidence type="ECO:0000256" key="4">
    <source>
        <dbReference type="ARBA" id="ARBA00022723"/>
    </source>
</evidence>
<dbReference type="Pfam" id="PF07687">
    <property type="entry name" value="M20_dimer"/>
    <property type="match status" value="1"/>
</dbReference>
<dbReference type="InterPro" id="IPR011650">
    <property type="entry name" value="Peptidase_M20_dimer"/>
</dbReference>
<evidence type="ECO:0000313" key="10">
    <source>
        <dbReference type="EMBL" id="PRP83941.1"/>
    </source>
</evidence>
<dbReference type="GO" id="GO:0046872">
    <property type="term" value="F:metal ion binding"/>
    <property type="evidence" value="ECO:0007669"/>
    <property type="project" value="UniProtKB-KW"/>
</dbReference>
<dbReference type="SUPFAM" id="SSF53187">
    <property type="entry name" value="Zn-dependent exopeptidases"/>
    <property type="match status" value="1"/>
</dbReference>
<evidence type="ECO:0000256" key="8">
    <source>
        <dbReference type="ARBA" id="ARBA00023285"/>
    </source>
</evidence>
<dbReference type="InterPro" id="IPR002933">
    <property type="entry name" value="Peptidase_M20"/>
</dbReference>
<dbReference type="STRING" id="1890364.A0A2P6NJ23"/>
<dbReference type="OrthoDB" id="191370at2759"/>
<reference evidence="10 11" key="1">
    <citation type="journal article" date="2018" name="Genome Biol. Evol.">
        <title>Multiple Roots of Fruiting Body Formation in Amoebozoa.</title>
        <authorList>
            <person name="Hillmann F."/>
            <person name="Forbes G."/>
            <person name="Novohradska S."/>
            <person name="Ferling I."/>
            <person name="Riege K."/>
            <person name="Groth M."/>
            <person name="Westermann M."/>
            <person name="Marz M."/>
            <person name="Spaller T."/>
            <person name="Winckler T."/>
            <person name="Schaap P."/>
            <person name="Glockner G."/>
        </authorList>
    </citation>
    <scope>NUCLEOTIDE SEQUENCE [LARGE SCALE GENOMIC DNA]</scope>
    <source>
        <strain evidence="10 11">Jena</strain>
    </source>
</reference>
<name>A0A2P6NJ23_9EUKA</name>
<dbReference type="Proteomes" id="UP000241769">
    <property type="component" value="Unassembled WGS sequence"/>
</dbReference>
<comment type="cofactor">
    <cofactor evidence="2">
        <name>Zn(2+)</name>
        <dbReference type="ChEBI" id="CHEBI:29105"/>
    </cofactor>
</comment>
<protein>
    <submittedName>
        <fullName evidence="10">Aminoacyl-histidine dipeptidase</fullName>
    </submittedName>
</protein>
<dbReference type="AlphaFoldDB" id="A0A2P6NJ23"/>
<dbReference type="GO" id="GO:0005829">
    <property type="term" value="C:cytosol"/>
    <property type="evidence" value="ECO:0007669"/>
    <property type="project" value="TreeGrafter"/>
</dbReference>
<gene>
    <name evidence="10" type="ORF">PROFUN_08625</name>
</gene>
<dbReference type="NCBIfam" id="TIGR01893">
    <property type="entry name" value="aa-his-dipept"/>
    <property type="match status" value="1"/>
</dbReference>
<evidence type="ECO:0000313" key="11">
    <source>
        <dbReference type="Proteomes" id="UP000241769"/>
    </source>
</evidence>
<feature type="domain" description="Peptidase M20 dimerisation" evidence="9">
    <location>
        <begin position="225"/>
        <end position="306"/>
    </location>
</feature>
<proteinExistence type="predicted"/>
<keyword evidence="7" id="KW-0482">Metalloprotease</keyword>
<evidence type="ECO:0000256" key="7">
    <source>
        <dbReference type="ARBA" id="ARBA00023049"/>
    </source>
</evidence>
<keyword evidence="3" id="KW-0645">Protease</keyword>
<evidence type="ECO:0000256" key="5">
    <source>
        <dbReference type="ARBA" id="ARBA00022801"/>
    </source>
</evidence>
<accession>A0A2P6NJ23</accession>
<dbReference type="EMBL" id="MDYQ01000072">
    <property type="protein sequence ID" value="PRP83941.1"/>
    <property type="molecule type" value="Genomic_DNA"/>
</dbReference>
<evidence type="ECO:0000256" key="2">
    <source>
        <dbReference type="ARBA" id="ARBA00001947"/>
    </source>
</evidence>
<dbReference type="Gene3D" id="3.40.630.10">
    <property type="entry name" value="Zn peptidases"/>
    <property type="match status" value="2"/>
</dbReference>
<dbReference type="InParanoid" id="A0A2P6NJ23"/>
<dbReference type="PANTHER" id="PTHR43501">
    <property type="entry name" value="CYTOSOL NON-SPECIFIC DIPEPTIDASE"/>
    <property type="match status" value="1"/>
</dbReference>
<organism evidence="10 11">
    <name type="scientific">Planoprotostelium fungivorum</name>
    <dbReference type="NCBI Taxonomy" id="1890364"/>
    <lineage>
        <taxon>Eukaryota</taxon>
        <taxon>Amoebozoa</taxon>
        <taxon>Evosea</taxon>
        <taxon>Variosea</taxon>
        <taxon>Cavosteliida</taxon>
        <taxon>Cavosteliaceae</taxon>
        <taxon>Planoprotostelium</taxon>
    </lineage>
</organism>
<dbReference type="PANTHER" id="PTHR43501:SF1">
    <property type="entry name" value="CYTOSOL NON-SPECIFIC DIPEPTIDASE"/>
    <property type="match status" value="1"/>
</dbReference>
<dbReference type="FunFam" id="3.40.630.10:FF:000018">
    <property type="entry name" value="Aminoacyl-histidine dipeptidase PepD"/>
    <property type="match status" value="1"/>
</dbReference>
<keyword evidence="5" id="KW-0378">Hydrolase</keyword>
<evidence type="ECO:0000259" key="9">
    <source>
        <dbReference type="Pfam" id="PF07687"/>
    </source>
</evidence>
<dbReference type="PIRSF" id="PIRSF016599">
    <property type="entry name" value="Xaa-His_dipept"/>
    <property type="match status" value="1"/>
</dbReference>
<dbReference type="PRINTS" id="PR00934">
    <property type="entry name" value="XHISDIPTASE"/>
</dbReference>
<keyword evidence="6" id="KW-0862">Zinc</keyword>
<dbReference type="GO" id="GO:0006508">
    <property type="term" value="P:proteolysis"/>
    <property type="evidence" value="ECO:0007669"/>
    <property type="project" value="UniProtKB-KW"/>
</dbReference>
<sequence>MSDDLLALHQDASKKALEQLPEPKRFWHHLLMCLETPRPSDDCGLIRSKLEAFAKKEGLDFAKDSAGNVRIRRPAAPGYEKSTKLIIQGHFDVVCSKTHDKVHDFYKDPVLAIVEDGWLKADRTTLGADDGAGVAAILALLEDKDLKVGQLEGLFTAEEETTMAGAENLEPAPFLTGNVMINVDSEEPHSVCVGCAGGFEKLVRVPVKRVAATSQQIAYRIFLHGLMGGHTGTDINRNRANALQILGRVLDHVTRAQIPFHVKSIKGGNAPNAIPRDCTAVVYVTKEFGAAFEESLGEGYEMVRKEFEDLEKTKPDGPNDKKAWQFEVNTVESKVEDLITDEATTRNILDVILTAPHGVLRMVPGLQDQVDLSVAFSIATLDPVDLQRAHKVDEFIAHLFCRGTSMAQMEAADRNFDAYSRLIGAYTSGSATPFNKFPGWEPNLKSAALAEVLSAHRQLFGREPHVYSVHAGLECGLIQGRYPDMDCTSIGPLIEAAHSPDERLKIDTVEPFYNWLRTSVVNIAESTK</sequence>
<dbReference type="FunFam" id="3.40.630.10:FF:000015">
    <property type="entry name" value="Aminoacyl-histidine dipeptidase PepD"/>
    <property type="match status" value="1"/>
</dbReference>
<evidence type="ECO:0000256" key="1">
    <source>
        <dbReference type="ARBA" id="ARBA00001941"/>
    </source>
</evidence>